<protein>
    <submittedName>
        <fullName evidence="3">Glycosyltransferase family 4 protein</fullName>
    </submittedName>
</protein>
<gene>
    <name evidence="3" type="ORF">ACFFGT_10145</name>
</gene>
<dbReference type="Proteomes" id="UP001589828">
    <property type="component" value="Unassembled WGS sequence"/>
</dbReference>
<proteinExistence type="predicted"/>
<evidence type="ECO:0000259" key="1">
    <source>
        <dbReference type="Pfam" id="PF00534"/>
    </source>
</evidence>
<dbReference type="Gene3D" id="3.40.50.2000">
    <property type="entry name" value="Glycogen Phosphorylase B"/>
    <property type="match status" value="2"/>
</dbReference>
<comment type="caution">
    <text evidence="3">The sequence shown here is derived from an EMBL/GenBank/DDBJ whole genome shotgun (WGS) entry which is preliminary data.</text>
</comment>
<feature type="domain" description="Glycosyltransferase subfamily 4-like N-terminal" evidence="2">
    <location>
        <begin position="18"/>
        <end position="158"/>
    </location>
</feature>
<dbReference type="RefSeq" id="WP_377022409.1">
    <property type="nucleotide sequence ID" value="NZ_JBHLTS010000021.1"/>
</dbReference>
<evidence type="ECO:0000259" key="2">
    <source>
        <dbReference type="Pfam" id="PF13439"/>
    </source>
</evidence>
<dbReference type="SUPFAM" id="SSF53756">
    <property type="entry name" value="UDP-Glycosyltransferase/glycogen phosphorylase"/>
    <property type="match status" value="1"/>
</dbReference>
<organism evidence="3 4">
    <name type="scientific">Mucilaginibacter angelicae</name>
    <dbReference type="NCBI Taxonomy" id="869718"/>
    <lineage>
        <taxon>Bacteria</taxon>
        <taxon>Pseudomonadati</taxon>
        <taxon>Bacteroidota</taxon>
        <taxon>Sphingobacteriia</taxon>
        <taxon>Sphingobacteriales</taxon>
        <taxon>Sphingobacteriaceae</taxon>
        <taxon>Mucilaginibacter</taxon>
    </lineage>
</organism>
<dbReference type="CDD" id="cd03802">
    <property type="entry name" value="GT4_AviGT4-like"/>
    <property type="match status" value="1"/>
</dbReference>
<dbReference type="InterPro" id="IPR028098">
    <property type="entry name" value="Glyco_trans_4-like_N"/>
</dbReference>
<sequence>MKIALIVNPLIPVPPRQYGGIERIVYMLIRELMKNGHDVSLYASGASDPGCRLIGYRESEVYGIGDFLKINLLTSRIAFQGFDIVHTFGRMSNIALLMPARIPKIVSYQLPPTVSQVKKAMKIAYPETLRFTGCSDYISRQIAGSAKVTTIYNGVDLSDYHFNTGLPADAPLAFLGRIQQEKGTAIAIRVARAAGRRLVIAGNIPAEPHHQQYFEKEVRPFIDGDQISYVGPVDNLQKNELLRNSAALLMPVTWDEPFGIVMAEALACGTPVVGFNRGAVPEVVTHGYNGFICREEYEMAAAVRQLSKLSRHSCREVAENKFSAAVLAGQYEQLYLEAANRH</sequence>
<dbReference type="Pfam" id="PF00534">
    <property type="entry name" value="Glycos_transf_1"/>
    <property type="match status" value="1"/>
</dbReference>
<dbReference type="EMBL" id="JBHLTS010000021">
    <property type="protein sequence ID" value="MFC0514565.1"/>
    <property type="molecule type" value="Genomic_DNA"/>
</dbReference>
<reference evidence="3 4" key="1">
    <citation type="submission" date="2024-09" db="EMBL/GenBank/DDBJ databases">
        <authorList>
            <person name="Sun Q."/>
            <person name="Mori K."/>
        </authorList>
    </citation>
    <scope>NUCLEOTIDE SEQUENCE [LARGE SCALE GENOMIC DNA]</scope>
    <source>
        <strain evidence="3 4">NCAIM B.02415</strain>
    </source>
</reference>
<accession>A0ABV6L509</accession>
<dbReference type="PANTHER" id="PTHR45947">
    <property type="entry name" value="SULFOQUINOVOSYL TRANSFERASE SQD2"/>
    <property type="match status" value="1"/>
</dbReference>
<dbReference type="PANTHER" id="PTHR45947:SF3">
    <property type="entry name" value="SULFOQUINOVOSYL TRANSFERASE SQD2"/>
    <property type="match status" value="1"/>
</dbReference>
<evidence type="ECO:0000313" key="3">
    <source>
        <dbReference type="EMBL" id="MFC0514565.1"/>
    </source>
</evidence>
<name>A0ABV6L509_9SPHI</name>
<evidence type="ECO:0000313" key="4">
    <source>
        <dbReference type="Proteomes" id="UP001589828"/>
    </source>
</evidence>
<dbReference type="Pfam" id="PF13439">
    <property type="entry name" value="Glyco_transf_4"/>
    <property type="match status" value="1"/>
</dbReference>
<keyword evidence="4" id="KW-1185">Reference proteome</keyword>
<feature type="domain" description="Glycosyl transferase family 1" evidence="1">
    <location>
        <begin position="172"/>
        <end position="310"/>
    </location>
</feature>
<dbReference type="InterPro" id="IPR050194">
    <property type="entry name" value="Glycosyltransferase_grp1"/>
</dbReference>
<dbReference type="InterPro" id="IPR001296">
    <property type="entry name" value="Glyco_trans_1"/>
</dbReference>